<accession>A0AAV4SD37</accession>
<gene>
    <name evidence="1" type="ORF">CEXT_50181</name>
</gene>
<keyword evidence="2" id="KW-1185">Reference proteome</keyword>
<evidence type="ECO:0000313" key="2">
    <source>
        <dbReference type="Proteomes" id="UP001054945"/>
    </source>
</evidence>
<reference evidence="1 2" key="1">
    <citation type="submission" date="2021-06" db="EMBL/GenBank/DDBJ databases">
        <title>Caerostris extrusa draft genome.</title>
        <authorList>
            <person name="Kono N."/>
            <person name="Arakawa K."/>
        </authorList>
    </citation>
    <scope>NUCLEOTIDE SEQUENCE [LARGE SCALE GENOMIC DNA]</scope>
</reference>
<comment type="caution">
    <text evidence="1">The sequence shown here is derived from an EMBL/GenBank/DDBJ whole genome shotgun (WGS) entry which is preliminary data.</text>
</comment>
<dbReference type="AlphaFoldDB" id="A0AAV4SD37"/>
<dbReference type="EMBL" id="BPLR01009341">
    <property type="protein sequence ID" value="GIY31214.1"/>
    <property type="molecule type" value="Genomic_DNA"/>
</dbReference>
<protein>
    <submittedName>
        <fullName evidence="1">Uncharacterized protein</fullName>
    </submittedName>
</protein>
<name>A0AAV4SD37_CAEEX</name>
<sequence length="81" mass="9260">MLDISRSSLQPSILLKDLNLHAYKVELIQELQLTTHSEREFVEWVVVFQVGCHRVSYEVGRGAFDVWGVEKVGKAEGVFIK</sequence>
<evidence type="ECO:0000313" key="1">
    <source>
        <dbReference type="EMBL" id="GIY31214.1"/>
    </source>
</evidence>
<dbReference type="Proteomes" id="UP001054945">
    <property type="component" value="Unassembled WGS sequence"/>
</dbReference>
<organism evidence="1 2">
    <name type="scientific">Caerostris extrusa</name>
    <name type="common">Bark spider</name>
    <name type="synonym">Caerostris bankana</name>
    <dbReference type="NCBI Taxonomy" id="172846"/>
    <lineage>
        <taxon>Eukaryota</taxon>
        <taxon>Metazoa</taxon>
        <taxon>Ecdysozoa</taxon>
        <taxon>Arthropoda</taxon>
        <taxon>Chelicerata</taxon>
        <taxon>Arachnida</taxon>
        <taxon>Araneae</taxon>
        <taxon>Araneomorphae</taxon>
        <taxon>Entelegynae</taxon>
        <taxon>Araneoidea</taxon>
        <taxon>Araneidae</taxon>
        <taxon>Caerostris</taxon>
    </lineage>
</organism>
<proteinExistence type="predicted"/>